<dbReference type="PIRSF" id="PIRSF000005">
    <property type="entry name" value="Cytochrome_c4"/>
    <property type="match status" value="1"/>
</dbReference>
<feature type="binding site" description="covalent" evidence="8">
    <location>
        <position position="142"/>
    </location>
    <ligand>
        <name>heme c</name>
        <dbReference type="ChEBI" id="CHEBI:61717"/>
        <label>2</label>
    </ligand>
</feature>
<keyword evidence="6" id="KW-0249">Electron transport</keyword>
<evidence type="ECO:0000256" key="7">
    <source>
        <dbReference type="ARBA" id="ARBA00023004"/>
    </source>
</evidence>
<dbReference type="PROSITE" id="PS51007">
    <property type="entry name" value="CYTC"/>
    <property type="match status" value="2"/>
</dbReference>
<reference evidence="12 13" key="1">
    <citation type="journal article" date="2010" name="J. Bacteriol.">
        <title>Genome sequence of the dioxin-mineralizing bacterium Sphingomonas wittichii RW1.</title>
        <authorList>
            <person name="Miller T.R."/>
            <person name="Delcher A.L."/>
            <person name="Salzberg S.L."/>
            <person name="Saunders E."/>
            <person name="Detter J.C."/>
            <person name="Halden R.U."/>
        </authorList>
    </citation>
    <scope>NUCLEOTIDE SEQUENCE [LARGE SCALE GENOMIC DNA]</scope>
    <source>
        <strain evidence="13">DSM 6014 / CCUG 31198 / JCM 15750 / NBRC 105917 / EY 4224 / RW1</strain>
    </source>
</reference>
<evidence type="ECO:0000313" key="13">
    <source>
        <dbReference type="Proteomes" id="UP000001989"/>
    </source>
</evidence>
<feature type="chain" id="PRO_5039926647" evidence="10">
    <location>
        <begin position="26"/>
        <end position="213"/>
    </location>
</feature>
<dbReference type="Proteomes" id="UP000001989">
    <property type="component" value="Chromosome"/>
</dbReference>
<feature type="binding site" description="covalent" evidence="8">
    <location>
        <position position="46"/>
    </location>
    <ligand>
        <name>heme c</name>
        <dbReference type="ChEBI" id="CHEBI:61717"/>
        <label>1</label>
    </ligand>
</feature>
<keyword evidence="10" id="KW-0732">Signal</keyword>
<organism evidence="12 13">
    <name type="scientific">Rhizorhabdus wittichii (strain DSM 6014 / CCUG 31198 / JCM 15750 / NBRC 105917 / EY 4224 / RW1)</name>
    <name type="common">Sphingomonas wittichii</name>
    <dbReference type="NCBI Taxonomy" id="392499"/>
    <lineage>
        <taxon>Bacteria</taxon>
        <taxon>Pseudomonadati</taxon>
        <taxon>Pseudomonadota</taxon>
        <taxon>Alphaproteobacteria</taxon>
        <taxon>Sphingomonadales</taxon>
        <taxon>Sphingomonadaceae</taxon>
        <taxon>Rhizorhabdus</taxon>
    </lineage>
</organism>
<keyword evidence="7 9" id="KW-0408">Iron</keyword>
<comment type="subcellular location">
    <subcellularLocation>
        <location evidence="1">Periplasm</location>
    </subcellularLocation>
</comment>
<name>A0A9J9HGC0_RHIWR</name>
<dbReference type="InterPro" id="IPR036909">
    <property type="entry name" value="Cyt_c-like_dom_sf"/>
</dbReference>
<proteinExistence type="predicted"/>
<keyword evidence="3 8" id="KW-0349">Heme</keyword>
<evidence type="ECO:0000256" key="2">
    <source>
        <dbReference type="ARBA" id="ARBA00022448"/>
    </source>
</evidence>
<evidence type="ECO:0000259" key="11">
    <source>
        <dbReference type="PROSITE" id="PS51007"/>
    </source>
</evidence>
<evidence type="ECO:0000256" key="1">
    <source>
        <dbReference type="ARBA" id="ARBA00004418"/>
    </source>
</evidence>
<evidence type="ECO:0000256" key="9">
    <source>
        <dbReference type="PIRSR" id="PIRSR000005-2"/>
    </source>
</evidence>
<feature type="binding site" description="axial binding residue" evidence="9">
    <location>
        <position position="93"/>
    </location>
    <ligand>
        <name>heme c</name>
        <dbReference type="ChEBI" id="CHEBI:61717"/>
        <label>1</label>
    </ligand>
    <ligandPart>
        <name>Fe</name>
        <dbReference type="ChEBI" id="CHEBI:18248"/>
    </ligandPart>
</feature>
<dbReference type="InterPro" id="IPR050597">
    <property type="entry name" value="Cytochrome_c_Oxidase_Subunit"/>
</dbReference>
<feature type="binding site" description="axial binding residue" evidence="9">
    <location>
        <position position="189"/>
    </location>
    <ligand>
        <name>heme c</name>
        <dbReference type="ChEBI" id="CHEBI:61717"/>
        <label>2</label>
    </ligand>
    <ligandPart>
        <name>Fe</name>
        <dbReference type="ChEBI" id="CHEBI:18248"/>
    </ligandPart>
</feature>
<evidence type="ECO:0000256" key="4">
    <source>
        <dbReference type="ARBA" id="ARBA00022723"/>
    </source>
</evidence>
<dbReference type="SUPFAM" id="SSF46626">
    <property type="entry name" value="Cytochrome c"/>
    <property type="match status" value="2"/>
</dbReference>
<dbReference type="GO" id="GO:0009055">
    <property type="term" value="F:electron transfer activity"/>
    <property type="evidence" value="ECO:0007669"/>
    <property type="project" value="InterPro"/>
</dbReference>
<dbReference type="GO" id="GO:0005506">
    <property type="term" value="F:iron ion binding"/>
    <property type="evidence" value="ECO:0007669"/>
    <property type="project" value="InterPro"/>
</dbReference>
<gene>
    <name evidence="12" type="ordered locus">Swit_4809</name>
</gene>
<dbReference type="Pfam" id="PF00034">
    <property type="entry name" value="Cytochrom_C"/>
    <property type="match status" value="2"/>
</dbReference>
<dbReference type="AlphaFoldDB" id="A0A9J9HGC0"/>
<protein>
    <submittedName>
        <fullName evidence="12">Cytochrome c, class I</fullName>
    </submittedName>
</protein>
<feature type="domain" description="Cytochrome c" evidence="11">
    <location>
        <begin position="127"/>
        <end position="213"/>
    </location>
</feature>
<dbReference type="InterPro" id="IPR024167">
    <property type="entry name" value="Cytochrome_c4-like"/>
</dbReference>
<evidence type="ECO:0000256" key="3">
    <source>
        <dbReference type="ARBA" id="ARBA00022617"/>
    </source>
</evidence>
<feature type="binding site" description="axial binding residue" evidence="9">
    <location>
        <position position="47"/>
    </location>
    <ligand>
        <name>heme c</name>
        <dbReference type="ChEBI" id="CHEBI:61717"/>
        <label>1</label>
    </ligand>
    <ligandPart>
        <name>Fe</name>
        <dbReference type="ChEBI" id="CHEBI:18248"/>
    </ligandPart>
</feature>
<dbReference type="PANTHER" id="PTHR33751">
    <property type="entry name" value="CBB3-TYPE CYTOCHROME C OXIDASE SUBUNIT FIXP"/>
    <property type="match status" value="1"/>
</dbReference>
<feature type="domain" description="Cytochrome c" evidence="11">
    <location>
        <begin position="31"/>
        <end position="117"/>
    </location>
</feature>
<dbReference type="OrthoDB" id="9773456at2"/>
<evidence type="ECO:0000256" key="6">
    <source>
        <dbReference type="ARBA" id="ARBA00022982"/>
    </source>
</evidence>
<accession>A0A9J9HGC0</accession>
<feature type="binding site" description="axial binding residue" evidence="9">
    <location>
        <position position="143"/>
    </location>
    <ligand>
        <name>heme c</name>
        <dbReference type="ChEBI" id="CHEBI:61717"/>
        <label>2</label>
    </ligand>
    <ligandPart>
        <name>Fe</name>
        <dbReference type="ChEBI" id="CHEBI:18248"/>
    </ligandPart>
</feature>
<keyword evidence="13" id="KW-1185">Reference proteome</keyword>
<evidence type="ECO:0000256" key="10">
    <source>
        <dbReference type="SAM" id="SignalP"/>
    </source>
</evidence>
<dbReference type="KEGG" id="swi:Swit_4809"/>
<keyword evidence="4 9" id="KW-0479">Metal-binding</keyword>
<dbReference type="InterPro" id="IPR009056">
    <property type="entry name" value="Cyt_c-like_dom"/>
</dbReference>
<keyword evidence="2" id="KW-0813">Transport</keyword>
<feature type="signal peptide" evidence="10">
    <location>
        <begin position="1"/>
        <end position="25"/>
    </location>
</feature>
<dbReference type="GO" id="GO:0042597">
    <property type="term" value="C:periplasmic space"/>
    <property type="evidence" value="ECO:0007669"/>
    <property type="project" value="UniProtKB-SubCell"/>
</dbReference>
<dbReference type="EMBL" id="CP000699">
    <property type="protein sequence ID" value="ABQ71146.1"/>
    <property type="molecule type" value="Genomic_DNA"/>
</dbReference>
<feature type="binding site" description="covalent" evidence="8">
    <location>
        <position position="43"/>
    </location>
    <ligand>
        <name>heme c</name>
        <dbReference type="ChEBI" id="CHEBI:61717"/>
        <label>1</label>
    </ligand>
</feature>
<comment type="PTM">
    <text evidence="8">Binds 2 heme c groups covalently per subunit.</text>
</comment>
<sequence>MRAPVILIGAAAVVAAAAGCSTATPAPEASSPVARGRAYYTTCQGCHGNAGEGFAGMKAPRLAGLPADYVAEQLILYRKDLRGGPADFQGVQMNGRAKALPDEQAVHDVAAYIATLPSPPPAKVVATKGEAGATLYESCAACHGARGEGNAELGAPPLAGTDADYLARQLRNFRKGIRGREGDEKGRQMAAAAAILPDEAAIDAVAAHAGALR</sequence>
<keyword evidence="5" id="KW-0574">Periplasm</keyword>
<evidence type="ECO:0000313" key="12">
    <source>
        <dbReference type="EMBL" id="ABQ71146.1"/>
    </source>
</evidence>
<evidence type="ECO:0000256" key="5">
    <source>
        <dbReference type="ARBA" id="ARBA00022764"/>
    </source>
</evidence>
<evidence type="ECO:0000256" key="8">
    <source>
        <dbReference type="PIRSR" id="PIRSR000005-1"/>
    </source>
</evidence>
<dbReference type="PANTHER" id="PTHR33751:SF9">
    <property type="entry name" value="CYTOCHROME C4"/>
    <property type="match status" value="1"/>
</dbReference>
<feature type="binding site" description="covalent" evidence="8">
    <location>
        <position position="139"/>
    </location>
    <ligand>
        <name>heme c</name>
        <dbReference type="ChEBI" id="CHEBI:61717"/>
        <label>2</label>
    </ligand>
</feature>
<dbReference type="GO" id="GO:0020037">
    <property type="term" value="F:heme binding"/>
    <property type="evidence" value="ECO:0007669"/>
    <property type="project" value="InterPro"/>
</dbReference>
<dbReference type="Gene3D" id="1.10.760.10">
    <property type="entry name" value="Cytochrome c-like domain"/>
    <property type="match status" value="2"/>
</dbReference>
<dbReference type="PROSITE" id="PS51257">
    <property type="entry name" value="PROKAR_LIPOPROTEIN"/>
    <property type="match status" value="1"/>
</dbReference>